<proteinExistence type="predicted"/>
<organism evidence="2 3">
    <name type="scientific">Ficus carica</name>
    <name type="common">Common fig</name>
    <dbReference type="NCBI Taxonomy" id="3494"/>
    <lineage>
        <taxon>Eukaryota</taxon>
        <taxon>Viridiplantae</taxon>
        <taxon>Streptophyta</taxon>
        <taxon>Embryophyta</taxon>
        <taxon>Tracheophyta</taxon>
        <taxon>Spermatophyta</taxon>
        <taxon>Magnoliopsida</taxon>
        <taxon>eudicotyledons</taxon>
        <taxon>Gunneridae</taxon>
        <taxon>Pentapetalae</taxon>
        <taxon>rosids</taxon>
        <taxon>fabids</taxon>
        <taxon>Rosales</taxon>
        <taxon>Moraceae</taxon>
        <taxon>Ficeae</taxon>
        <taxon>Ficus</taxon>
    </lineage>
</organism>
<comment type="caution">
    <text evidence="2">The sequence shown here is derived from an EMBL/GenBank/DDBJ whole genome shotgun (WGS) entry which is preliminary data.</text>
</comment>
<dbReference type="EMBL" id="BTGU01000027">
    <property type="protein sequence ID" value="GMN48212.1"/>
    <property type="molecule type" value="Genomic_DNA"/>
</dbReference>
<dbReference type="Proteomes" id="UP001187192">
    <property type="component" value="Unassembled WGS sequence"/>
</dbReference>
<feature type="region of interest" description="Disordered" evidence="1">
    <location>
        <begin position="77"/>
        <end position="164"/>
    </location>
</feature>
<keyword evidence="3" id="KW-1185">Reference proteome</keyword>
<evidence type="ECO:0000256" key="1">
    <source>
        <dbReference type="SAM" id="MobiDB-lite"/>
    </source>
</evidence>
<protein>
    <submittedName>
        <fullName evidence="2">Uncharacterized protein</fullName>
    </submittedName>
</protein>
<sequence length="164" mass="18293">MKVEISIRLNRPEDSSRVTVLPGQSLTPYQDFRHKHFGARRKALAFPATVISSHAFPERPTTIKPWTSELARTSRALTILHRPARKAPSDPRVRKVHEHGEAHADGNSHQERQEPDRDSQGTRGCASRDAQRTAPPSTTRSSQVDANQVVRIGRSATEPVARGR</sequence>
<feature type="compositionally biased region" description="Polar residues" evidence="1">
    <location>
        <begin position="134"/>
        <end position="146"/>
    </location>
</feature>
<dbReference type="AlphaFoldDB" id="A0AA88A7Y9"/>
<name>A0AA88A7Y9_FICCA</name>
<accession>A0AA88A7Y9</accession>
<evidence type="ECO:0000313" key="3">
    <source>
        <dbReference type="Proteomes" id="UP001187192"/>
    </source>
</evidence>
<feature type="compositionally biased region" description="Basic and acidic residues" evidence="1">
    <location>
        <begin position="87"/>
        <end position="120"/>
    </location>
</feature>
<evidence type="ECO:0000313" key="2">
    <source>
        <dbReference type="EMBL" id="GMN48212.1"/>
    </source>
</evidence>
<reference evidence="2" key="1">
    <citation type="submission" date="2023-07" db="EMBL/GenBank/DDBJ databases">
        <title>draft genome sequence of fig (Ficus carica).</title>
        <authorList>
            <person name="Takahashi T."/>
            <person name="Nishimura K."/>
        </authorList>
    </citation>
    <scope>NUCLEOTIDE SEQUENCE</scope>
</reference>
<gene>
    <name evidence="2" type="ORF">TIFTF001_017400</name>
</gene>